<gene>
    <name evidence="2" type="ORF">FCM35_KLT00490</name>
</gene>
<sequence length="97" mass="10874">MRAPIHRFETLARKRRKYPAPPLLLSYPPHSIDRREEHHQEMSGGRATPRYAPVRATLTVGRPAPFSSSFPAIRTPGHLLGRRGSSGTPPEKELLPC</sequence>
<organism evidence="2 3">
    <name type="scientific">Carex littledalei</name>
    <dbReference type="NCBI Taxonomy" id="544730"/>
    <lineage>
        <taxon>Eukaryota</taxon>
        <taxon>Viridiplantae</taxon>
        <taxon>Streptophyta</taxon>
        <taxon>Embryophyta</taxon>
        <taxon>Tracheophyta</taxon>
        <taxon>Spermatophyta</taxon>
        <taxon>Magnoliopsida</taxon>
        <taxon>Liliopsida</taxon>
        <taxon>Poales</taxon>
        <taxon>Cyperaceae</taxon>
        <taxon>Cyperoideae</taxon>
        <taxon>Cariceae</taxon>
        <taxon>Carex</taxon>
        <taxon>Carex subgen. Euthyceras</taxon>
    </lineage>
</organism>
<accession>A0A833RJN8</accession>
<protein>
    <submittedName>
        <fullName evidence="2">Uncharacterized protein</fullName>
    </submittedName>
</protein>
<reference evidence="2" key="1">
    <citation type="submission" date="2020-01" db="EMBL/GenBank/DDBJ databases">
        <title>Genome sequence of Kobresia littledalei, the first chromosome-level genome in the family Cyperaceae.</title>
        <authorList>
            <person name="Qu G."/>
        </authorList>
    </citation>
    <scope>NUCLEOTIDE SEQUENCE</scope>
    <source>
        <strain evidence="2">C.B.Clarke</strain>
        <tissue evidence="2">Leaf</tissue>
    </source>
</reference>
<dbReference type="AlphaFoldDB" id="A0A833RJN8"/>
<evidence type="ECO:0000313" key="3">
    <source>
        <dbReference type="Proteomes" id="UP000623129"/>
    </source>
</evidence>
<keyword evidence="3" id="KW-1185">Reference proteome</keyword>
<evidence type="ECO:0000256" key="1">
    <source>
        <dbReference type="SAM" id="MobiDB-lite"/>
    </source>
</evidence>
<dbReference type="Proteomes" id="UP000623129">
    <property type="component" value="Unassembled WGS sequence"/>
</dbReference>
<name>A0A833RJN8_9POAL</name>
<proteinExistence type="predicted"/>
<feature type="region of interest" description="Disordered" evidence="1">
    <location>
        <begin position="62"/>
        <end position="97"/>
    </location>
</feature>
<evidence type="ECO:0000313" key="2">
    <source>
        <dbReference type="EMBL" id="KAF3341852.1"/>
    </source>
</evidence>
<comment type="caution">
    <text evidence="2">The sequence shown here is derived from an EMBL/GenBank/DDBJ whole genome shotgun (WGS) entry which is preliminary data.</text>
</comment>
<dbReference type="EMBL" id="SWLB01000001">
    <property type="protein sequence ID" value="KAF3341852.1"/>
    <property type="molecule type" value="Genomic_DNA"/>
</dbReference>